<reference evidence="3" key="1">
    <citation type="journal article" date="2016" name="Genome Announc.">
        <title>Genome sequences of three species of Hanseniaspora isolated from spontaneous wine fermentations.</title>
        <authorList>
            <person name="Sternes P.R."/>
            <person name="Lee D."/>
            <person name="Kutyna D.R."/>
            <person name="Borneman A.R."/>
        </authorList>
    </citation>
    <scope>NUCLEOTIDE SEQUENCE [LARGE SCALE GENOMIC DNA]</scope>
    <source>
        <strain evidence="3">AWRI3580</strain>
    </source>
</reference>
<sequence length="232" mass="24641">MQIINIISALAVCLNFNAAYSINRDSSNIKPTFNVTISSPFDNATSFINTTGFFSPESNITPFYTSKTVAVTAVGNISSFISGIPEATMNTTTVGPTYSKYSTIAGTAITKTANTSNAQISITAATAHLTTNKTIGENGSVDIASMEKYPPTNSKQSAALVSAAKKGKRDIGKVVFSPPKIIKLSQKTIEVALEKVYQKYPSLKGKISAEDVTPNEDIFISVNGIGFTNNDE</sequence>
<protein>
    <submittedName>
        <fullName evidence="2">Uncharacterized protein</fullName>
    </submittedName>
</protein>
<evidence type="ECO:0000313" key="3">
    <source>
        <dbReference type="Proteomes" id="UP000095358"/>
    </source>
</evidence>
<proteinExistence type="predicted"/>
<evidence type="ECO:0000313" key="2">
    <source>
        <dbReference type="EMBL" id="OEJ86863.1"/>
    </source>
</evidence>
<accession>A0A1E5RJY1</accession>
<name>A0A1E5RJY1_HANUV</name>
<dbReference type="EMBL" id="LPNN01000005">
    <property type="protein sequence ID" value="OEJ86863.1"/>
    <property type="molecule type" value="Genomic_DNA"/>
</dbReference>
<dbReference type="VEuPathDB" id="FungiDB:AWRI3580_g2470"/>
<organism evidence="2 3">
    <name type="scientific">Hanseniaspora uvarum</name>
    <name type="common">Yeast</name>
    <name type="synonym">Kloeckera apiculata</name>
    <dbReference type="NCBI Taxonomy" id="29833"/>
    <lineage>
        <taxon>Eukaryota</taxon>
        <taxon>Fungi</taxon>
        <taxon>Dikarya</taxon>
        <taxon>Ascomycota</taxon>
        <taxon>Saccharomycotina</taxon>
        <taxon>Saccharomycetes</taxon>
        <taxon>Saccharomycodales</taxon>
        <taxon>Saccharomycodaceae</taxon>
        <taxon>Hanseniaspora</taxon>
    </lineage>
</organism>
<keyword evidence="1" id="KW-0732">Signal</keyword>
<dbReference type="Proteomes" id="UP000095358">
    <property type="component" value="Unassembled WGS sequence"/>
</dbReference>
<keyword evidence="3" id="KW-1185">Reference proteome</keyword>
<feature type="chain" id="PRO_5009184775" evidence="1">
    <location>
        <begin position="20"/>
        <end position="232"/>
    </location>
</feature>
<evidence type="ECO:0000256" key="1">
    <source>
        <dbReference type="SAM" id="SignalP"/>
    </source>
</evidence>
<dbReference type="OrthoDB" id="3973043at2759"/>
<dbReference type="AlphaFoldDB" id="A0A1E5RJY1"/>
<comment type="caution">
    <text evidence="2">The sequence shown here is derived from an EMBL/GenBank/DDBJ whole genome shotgun (WGS) entry which is preliminary data.</text>
</comment>
<gene>
    <name evidence="2" type="ORF">AWRI3580_g2470</name>
</gene>
<feature type="signal peptide" evidence="1">
    <location>
        <begin position="1"/>
        <end position="19"/>
    </location>
</feature>